<protein>
    <submittedName>
        <fullName evidence="1">Uncharacterized protein</fullName>
    </submittedName>
</protein>
<reference evidence="1 2" key="1">
    <citation type="journal article" date="2015" name="Genome Announc.">
        <title>Expanding the biotechnology potential of lactobacilli through comparative genomics of 213 strains and associated genera.</title>
        <authorList>
            <person name="Sun Z."/>
            <person name="Harris H.M."/>
            <person name="McCann A."/>
            <person name="Guo C."/>
            <person name="Argimon S."/>
            <person name="Zhang W."/>
            <person name="Yang X."/>
            <person name="Jeffery I.B."/>
            <person name="Cooney J.C."/>
            <person name="Kagawa T.F."/>
            <person name="Liu W."/>
            <person name="Song Y."/>
            <person name="Salvetti E."/>
            <person name="Wrobel A."/>
            <person name="Rasinkangas P."/>
            <person name="Parkhill J."/>
            <person name="Rea M.C."/>
            <person name="O'Sullivan O."/>
            <person name="Ritari J."/>
            <person name="Douillard F.P."/>
            <person name="Paul Ross R."/>
            <person name="Yang R."/>
            <person name="Briner A.E."/>
            <person name="Felis G.E."/>
            <person name="de Vos W.M."/>
            <person name="Barrangou R."/>
            <person name="Klaenhammer T.R."/>
            <person name="Caufield P.W."/>
            <person name="Cui Y."/>
            <person name="Zhang H."/>
            <person name="O'Toole P.W."/>
        </authorList>
    </citation>
    <scope>NUCLEOTIDE SEQUENCE [LARGE SCALE GENOMIC DNA]</scope>
    <source>
        <strain evidence="1 2">DSM 18382</strain>
    </source>
</reference>
<dbReference type="AlphaFoldDB" id="A0A0R1VRY4"/>
<gene>
    <name evidence="1" type="ORF">FD41_GL000972</name>
</gene>
<sequence>MAITNQYFITSTTRYLTEIRDTVKNNYRRFFALDQPKAGSEKIPQMPAFQIRLFIDKALQQKLVIEIQFNNGTPAMHGKMRRLSQKRYLLTDSHQKLSRILNIVEIQSIKRIDQP</sequence>
<dbReference type="EMBL" id="AZFY01000121">
    <property type="protein sequence ID" value="KRM04364.1"/>
    <property type="molecule type" value="Genomic_DNA"/>
</dbReference>
<name>A0A0R1VRY4_9LACO</name>
<dbReference type="Proteomes" id="UP000051966">
    <property type="component" value="Unassembled WGS sequence"/>
</dbReference>
<evidence type="ECO:0000313" key="2">
    <source>
        <dbReference type="Proteomes" id="UP000051966"/>
    </source>
</evidence>
<dbReference type="RefSeq" id="WP_235807164.1">
    <property type="nucleotide sequence ID" value="NZ_AZFY01000121.1"/>
</dbReference>
<evidence type="ECO:0000313" key="1">
    <source>
        <dbReference type="EMBL" id="KRM04364.1"/>
    </source>
</evidence>
<dbReference type="PATRIC" id="fig|1423743.5.peg.1004"/>
<comment type="caution">
    <text evidence="1">The sequence shown here is derived from an EMBL/GenBank/DDBJ whole genome shotgun (WGS) entry which is preliminary data.</text>
</comment>
<organism evidence="1 2">
    <name type="scientific">Lentilactobacillus farraginis DSM 18382 = JCM 14108</name>
    <dbReference type="NCBI Taxonomy" id="1423743"/>
    <lineage>
        <taxon>Bacteria</taxon>
        <taxon>Bacillati</taxon>
        <taxon>Bacillota</taxon>
        <taxon>Bacilli</taxon>
        <taxon>Lactobacillales</taxon>
        <taxon>Lactobacillaceae</taxon>
        <taxon>Lentilactobacillus</taxon>
    </lineage>
</organism>
<keyword evidence="2" id="KW-1185">Reference proteome</keyword>
<accession>A0A0R1VRY4</accession>
<proteinExistence type="predicted"/>